<comment type="function">
    <text evidence="3">Catalyzes the conversion of 3-deoxy-D-arabino-heptulosonate 7-phosphate (DAHP) to dehydroquinate (DHQ).</text>
</comment>
<dbReference type="InterPro" id="IPR050071">
    <property type="entry name" value="Dehydroquinate_synthase"/>
</dbReference>
<dbReference type="NCBIfam" id="TIGR01357">
    <property type="entry name" value="aroB"/>
    <property type="match status" value="1"/>
</dbReference>
<organism evidence="13 14">
    <name type="scientific">Candidatus Walczuchella monophlebidarum</name>
    <dbReference type="NCBI Taxonomy" id="1415657"/>
    <lineage>
        <taxon>Bacteria</taxon>
        <taxon>Pseudomonadati</taxon>
        <taxon>Bacteroidota</taxon>
        <taxon>Flavobacteriia</taxon>
        <taxon>Flavobacteriales</taxon>
        <taxon>Candidatus Walczuchella</taxon>
    </lineage>
</organism>
<evidence type="ECO:0000256" key="3">
    <source>
        <dbReference type="ARBA" id="ARBA00003485"/>
    </source>
</evidence>
<dbReference type="GO" id="GO:0003856">
    <property type="term" value="F:3-dehydroquinate synthase activity"/>
    <property type="evidence" value="ECO:0007669"/>
    <property type="project" value="UniProtKB-UniRule"/>
</dbReference>
<dbReference type="PANTHER" id="PTHR43622">
    <property type="entry name" value="3-DEHYDROQUINATE SYNTHASE"/>
    <property type="match status" value="1"/>
</dbReference>
<evidence type="ECO:0000256" key="1">
    <source>
        <dbReference type="ARBA" id="ARBA00001911"/>
    </source>
</evidence>
<comment type="cofactor">
    <cofactor evidence="1">
        <name>NAD(+)</name>
        <dbReference type="ChEBI" id="CHEBI:57540"/>
    </cofactor>
</comment>
<evidence type="ECO:0000313" key="14">
    <source>
        <dbReference type="Proteomes" id="UP000027148"/>
    </source>
</evidence>
<keyword evidence="6" id="KW-0862">Zinc</keyword>
<evidence type="ECO:0000256" key="6">
    <source>
        <dbReference type="ARBA" id="ARBA00022833"/>
    </source>
</evidence>
<dbReference type="GO" id="GO:0046872">
    <property type="term" value="F:metal ion binding"/>
    <property type="evidence" value="ECO:0007669"/>
    <property type="project" value="UniProtKB-KW"/>
</dbReference>
<keyword evidence="4" id="KW-0479">Metal-binding</keyword>
<dbReference type="GO" id="GO:0005737">
    <property type="term" value="C:cytoplasm"/>
    <property type="evidence" value="ECO:0007669"/>
    <property type="project" value="InterPro"/>
</dbReference>
<evidence type="ECO:0000256" key="2">
    <source>
        <dbReference type="ARBA" id="ARBA00001941"/>
    </source>
</evidence>
<dbReference type="Pfam" id="PF01761">
    <property type="entry name" value="DHQ_synthase"/>
    <property type="match status" value="1"/>
</dbReference>
<dbReference type="InterPro" id="IPR056179">
    <property type="entry name" value="DHQS_C"/>
</dbReference>
<keyword evidence="7" id="KW-0520">NAD</keyword>
<dbReference type="AlphaFoldDB" id="A0A068DQ97"/>
<dbReference type="Gene3D" id="3.40.50.1970">
    <property type="match status" value="1"/>
</dbReference>
<name>A0A068DQ97_9FLAO</name>
<evidence type="ECO:0000256" key="8">
    <source>
        <dbReference type="ARBA" id="ARBA00023239"/>
    </source>
</evidence>
<dbReference type="GO" id="GO:0009423">
    <property type="term" value="P:chorismate biosynthetic process"/>
    <property type="evidence" value="ECO:0007669"/>
    <property type="project" value="UniProtKB-UniRule"/>
</dbReference>
<evidence type="ECO:0000313" key="13">
    <source>
        <dbReference type="EMBL" id="AID37392.1"/>
    </source>
</evidence>
<dbReference type="Gene3D" id="1.20.1090.10">
    <property type="entry name" value="Dehydroquinate synthase-like - alpha domain"/>
    <property type="match status" value="1"/>
</dbReference>
<keyword evidence="8" id="KW-0456">Lyase</keyword>
<proteinExistence type="predicted"/>
<evidence type="ECO:0000256" key="7">
    <source>
        <dbReference type="ARBA" id="ARBA00023027"/>
    </source>
</evidence>
<feature type="domain" description="3-dehydroquinate synthase N-terminal" evidence="11">
    <location>
        <begin position="63"/>
        <end position="174"/>
    </location>
</feature>
<dbReference type="PIRSF" id="PIRSF001455">
    <property type="entry name" value="DHQ_synth"/>
    <property type="match status" value="1"/>
</dbReference>
<dbReference type="HOGENOM" id="CLU_001201_0_1_10"/>
<sequence>MTEKVIETIHYTIFFNGEGYFTLQNKLPNYSSLFIMTDTHTSQLCLQHLLRLVPYLKKARIFCIPFGEKEKNIQNGLDICRKLNKENADRKSLLINLGGGVITDSGGFFASIFKRGIYFLNIPTTLLAMVDASTGGKTGINLDNLKNEIGVFNYPDLLIIDKHYLKTLSNRELKSGMAELFKYGLIADNFFWEEIKNRSKHMHWDDWNEFIYQANLIKNNIVTEDPSERKGLRKILNFGHTIGHGIESYFLPTYSPLRHGEAIALGMVCESWISWKMNVLSQKQHEEISKTLLSIYPFREINEQILNKILKYIRQDKKKLQEDIHFSLLREIGICTYHHKVSNDIIKQSFQSLKRNNSEIDD</sequence>
<evidence type="ECO:0000256" key="4">
    <source>
        <dbReference type="ARBA" id="ARBA00022723"/>
    </source>
</evidence>
<dbReference type="InterPro" id="IPR030963">
    <property type="entry name" value="DHQ_synth_fam"/>
</dbReference>
<feature type="domain" description="3-dehydroquinate synthase C-terminal" evidence="12">
    <location>
        <begin position="176"/>
        <end position="319"/>
    </location>
</feature>
<dbReference type="Pfam" id="PF24621">
    <property type="entry name" value="DHQS_C"/>
    <property type="match status" value="1"/>
</dbReference>
<dbReference type="PANTHER" id="PTHR43622:SF1">
    <property type="entry name" value="3-DEHYDROQUINATE SYNTHASE"/>
    <property type="match status" value="1"/>
</dbReference>
<keyword evidence="9" id="KW-0170">Cobalt</keyword>
<dbReference type="InterPro" id="IPR030960">
    <property type="entry name" value="DHQS/DOIS_N"/>
</dbReference>
<dbReference type="KEGG" id="elv:FNIIJ_094"/>
<evidence type="ECO:0000259" key="11">
    <source>
        <dbReference type="Pfam" id="PF01761"/>
    </source>
</evidence>
<reference evidence="13 14" key="1">
    <citation type="journal article" date="2014" name="Genome Biol. Evol.">
        <title>Genome sequence of "Candidatus Walczuchella monophlebidarum" the flavobacterial endosymbiont of Llaveia axin axin (Hemiptera: Coccoidea: Monophlebidae).</title>
        <authorList>
            <person name="Rosas-Perez T."/>
            <person name="Rosenblueth M."/>
            <person name="Rincon-Rosales R."/>
            <person name="Mora J."/>
            <person name="Martinez-Romero E."/>
        </authorList>
    </citation>
    <scope>NUCLEOTIDE SEQUENCE [LARGE SCALE GENOMIC DNA]</scope>
    <source>
        <strain evidence="13">FNIIJ</strain>
    </source>
</reference>
<accession>A0A068DQ97</accession>
<keyword evidence="14" id="KW-1185">Reference proteome</keyword>
<evidence type="ECO:0000256" key="9">
    <source>
        <dbReference type="ARBA" id="ARBA00023285"/>
    </source>
</evidence>
<protein>
    <recommendedName>
        <fullName evidence="10">3-dehydroquinate synthase</fullName>
        <ecNumber evidence="10">4.2.3.4</ecNumber>
    </recommendedName>
</protein>
<dbReference type="SUPFAM" id="SSF56796">
    <property type="entry name" value="Dehydroquinate synthase-like"/>
    <property type="match status" value="1"/>
</dbReference>
<dbReference type="CDD" id="cd08195">
    <property type="entry name" value="DHQS"/>
    <property type="match status" value="1"/>
</dbReference>
<dbReference type="Proteomes" id="UP000027148">
    <property type="component" value="Chromosome"/>
</dbReference>
<keyword evidence="5" id="KW-0547">Nucleotide-binding</keyword>
<evidence type="ECO:0000256" key="10">
    <source>
        <dbReference type="NCBIfam" id="TIGR01357"/>
    </source>
</evidence>
<evidence type="ECO:0000256" key="5">
    <source>
        <dbReference type="ARBA" id="ARBA00022741"/>
    </source>
</evidence>
<dbReference type="GO" id="GO:0000166">
    <property type="term" value="F:nucleotide binding"/>
    <property type="evidence" value="ECO:0007669"/>
    <property type="project" value="UniProtKB-KW"/>
</dbReference>
<evidence type="ECO:0000259" key="12">
    <source>
        <dbReference type="Pfam" id="PF24621"/>
    </source>
</evidence>
<comment type="cofactor">
    <cofactor evidence="2">
        <name>Co(2+)</name>
        <dbReference type="ChEBI" id="CHEBI:48828"/>
    </cofactor>
</comment>
<dbReference type="RefSeq" id="WP_081823211.1">
    <property type="nucleotide sequence ID" value="NZ_CP006873.1"/>
</dbReference>
<dbReference type="EMBL" id="CP006873">
    <property type="protein sequence ID" value="AID37392.1"/>
    <property type="molecule type" value="Genomic_DNA"/>
</dbReference>
<dbReference type="InterPro" id="IPR016037">
    <property type="entry name" value="DHQ_synth_AroB"/>
</dbReference>
<dbReference type="EC" id="4.2.3.4" evidence="10"/>
<dbReference type="GO" id="GO:0009073">
    <property type="term" value="P:aromatic amino acid family biosynthetic process"/>
    <property type="evidence" value="ECO:0007669"/>
    <property type="project" value="InterPro"/>
</dbReference>
<gene>
    <name evidence="13" type="primary">aroB</name>
    <name evidence="13" type="ORF">FNIIJ_094</name>
</gene>
<dbReference type="STRING" id="1415657.FNIIJ_094"/>